<dbReference type="Gene3D" id="3.40.30.10">
    <property type="entry name" value="Glutaredoxin"/>
    <property type="match status" value="1"/>
</dbReference>
<dbReference type="InterPro" id="IPR036249">
    <property type="entry name" value="Thioredoxin-like_sf"/>
</dbReference>
<protein>
    <recommendedName>
        <fullName evidence="6">Large ribosomal subunit protein mL43</fullName>
    </recommendedName>
</protein>
<evidence type="ECO:0000256" key="2">
    <source>
        <dbReference type="ARBA" id="ARBA00006073"/>
    </source>
</evidence>
<dbReference type="InterPro" id="IPR039927">
    <property type="entry name" value="Ribosomal_mL43"/>
</dbReference>
<dbReference type="Proteomes" id="UP001501274">
    <property type="component" value="Unassembled WGS sequence"/>
</dbReference>
<dbReference type="Pfam" id="PF05047">
    <property type="entry name" value="L51_S25_CI-B8"/>
    <property type="match status" value="1"/>
</dbReference>
<dbReference type="EMBL" id="JBAMZN010000033">
    <property type="protein sequence ID" value="KAL0520220.1"/>
    <property type="molecule type" value="Genomic_DNA"/>
</dbReference>
<keyword evidence="3 8" id="KW-0689">Ribosomal protein</keyword>
<dbReference type="SMART" id="SM00916">
    <property type="entry name" value="L51_S25_CI-B8"/>
    <property type="match status" value="1"/>
</dbReference>
<dbReference type="PANTHER" id="PTHR21396">
    <property type="entry name" value="39S RIBOSOMAL PROTEIN L43"/>
    <property type="match status" value="1"/>
</dbReference>
<keyword evidence="9" id="KW-1185">Reference proteome</keyword>
<evidence type="ECO:0000256" key="5">
    <source>
        <dbReference type="ARBA" id="ARBA00023274"/>
    </source>
</evidence>
<comment type="subcellular location">
    <subcellularLocation>
        <location evidence="1">Mitochondrion</location>
    </subcellularLocation>
</comment>
<keyword evidence="5" id="KW-0687">Ribonucleoprotein</keyword>
<evidence type="ECO:0000256" key="6">
    <source>
        <dbReference type="ARBA" id="ARBA00035188"/>
    </source>
</evidence>
<evidence type="ECO:0000256" key="3">
    <source>
        <dbReference type="ARBA" id="ARBA00022980"/>
    </source>
</evidence>
<sequence>MSRNGELCLQKIIVSYSPNKGNPAMRQFMATYLPEFYRQYPQVKIDIRPRQWPESSITGVYRDGSEKAYSICFLSSMGINVRFHRLVNEGNDYNHSFSASHLHMQRRSVQGVWNPYLWNYEGTRARHKPPAKWDRKLTEREWDYYIQQYGAQMKAEEDTIADRVRRYTDIPEASTEEVQQRWKEHVMPRLQTDLEYNLSHWKKQHLSGARRPSLPTLKEYSLFSVPDHSSLGQDAIDMLRRREAQREEEWWRERKGQLKPPK</sequence>
<evidence type="ECO:0000313" key="9">
    <source>
        <dbReference type="Proteomes" id="UP001501274"/>
    </source>
</evidence>
<evidence type="ECO:0000256" key="4">
    <source>
        <dbReference type="ARBA" id="ARBA00023128"/>
    </source>
</evidence>
<gene>
    <name evidence="8" type="ORF">Q4I28_006265</name>
</gene>
<comment type="caution">
    <text evidence="8">The sequence shown here is derived from an EMBL/GenBank/DDBJ whole genome shotgun (WGS) entry which is preliminary data.</text>
</comment>
<dbReference type="InterPro" id="IPR007741">
    <property type="entry name" value="Ribosomal_mL43/mS25/NADH_DH"/>
</dbReference>
<dbReference type="AlphaFoldDB" id="A0AAW3BGF1"/>
<evidence type="ECO:0000259" key="7">
    <source>
        <dbReference type="SMART" id="SM00916"/>
    </source>
</evidence>
<dbReference type="FunFam" id="3.40.30.10:FF:000328">
    <property type="entry name" value="Mitochondrial ribosomal protein L51 / S25 / CI-B8 domain containing protein"/>
    <property type="match status" value="1"/>
</dbReference>
<organism evidence="8 9">
    <name type="scientific">Leishmania naiffi</name>
    <dbReference type="NCBI Taxonomy" id="5678"/>
    <lineage>
        <taxon>Eukaryota</taxon>
        <taxon>Discoba</taxon>
        <taxon>Euglenozoa</taxon>
        <taxon>Kinetoplastea</taxon>
        <taxon>Metakinetoplastina</taxon>
        <taxon>Trypanosomatida</taxon>
        <taxon>Trypanosomatidae</taxon>
        <taxon>Leishmaniinae</taxon>
        <taxon>Leishmania</taxon>
        <taxon>Leishmania naiffi species complex</taxon>
    </lineage>
</organism>
<dbReference type="GO" id="GO:0032543">
    <property type="term" value="P:mitochondrial translation"/>
    <property type="evidence" value="ECO:0007669"/>
    <property type="project" value="InterPro"/>
</dbReference>
<dbReference type="GO" id="GO:0005762">
    <property type="term" value="C:mitochondrial large ribosomal subunit"/>
    <property type="evidence" value="ECO:0007669"/>
    <property type="project" value="TreeGrafter"/>
</dbReference>
<proteinExistence type="inferred from homology"/>
<name>A0AAW3BGF1_9TRYP</name>
<reference evidence="8 9" key="1">
    <citation type="submission" date="2024-02" db="EMBL/GenBank/DDBJ databases">
        <title>FIRST GENOME SEQUENCES OF Leishmania (Viannia) shawi, Leishmania (Viannia) lindenbergi AND Leishmania (Viannia) utingensis.</title>
        <authorList>
            <person name="Resadore F."/>
            <person name="Custodio M.G.F."/>
            <person name="Boite M.C."/>
            <person name="Cupolillo E."/>
            <person name="Ferreira G.E.M."/>
        </authorList>
    </citation>
    <scope>NUCLEOTIDE SEQUENCE [LARGE SCALE GENOMIC DNA]</scope>
    <source>
        <strain evidence="8 9">MDAS/BR/1979/M5533</strain>
    </source>
</reference>
<evidence type="ECO:0000256" key="1">
    <source>
        <dbReference type="ARBA" id="ARBA00004173"/>
    </source>
</evidence>
<keyword evidence="4" id="KW-0496">Mitochondrion</keyword>
<comment type="similarity">
    <text evidence="2">Belongs to the mitochondrion-specific ribosomal protein mL43 family.</text>
</comment>
<dbReference type="GO" id="GO:0003735">
    <property type="term" value="F:structural constituent of ribosome"/>
    <property type="evidence" value="ECO:0007669"/>
    <property type="project" value="InterPro"/>
</dbReference>
<accession>A0AAW3BGF1</accession>
<dbReference type="PANTHER" id="PTHR21396:SF2">
    <property type="entry name" value="LARGE RIBOSOMAL SUBUNIT PROTEIN ML43"/>
    <property type="match status" value="1"/>
</dbReference>
<evidence type="ECO:0000313" key="8">
    <source>
        <dbReference type="EMBL" id="KAL0520220.1"/>
    </source>
</evidence>
<dbReference type="SUPFAM" id="SSF52833">
    <property type="entry name" value="Thioredoxin-like"/>
    <property type="match status" value="1"/>
</dbReference>
<feature type="domain" description="Ribosomal protein/NADH dehydrogenase" evidence="7">
    <location>
        <begin position="19"/>
        <end position="90"/>
    </location>
</feature>